<dbReference type="InterPro" id="IPR044509">
    <property type="entry name" value="RIC2/4"/>
</dbReference>
<evidence type="ECO:0000259" key="2">
    <source>
        <dbReference type="PROSITE" id="PS50108"/>
    </source>
</evidence>
<dbReference type="AlphaFoldDB" id="A0AAE1JSV2"/>
<evidence type="ECO:0000313" key="4">
    <source>
        <dbReference type="Proteomes" id="UP001293593"/>
    </source>
</evidence>
<evidence type="ECO:0000313" key="3">
    <source>
        <dbReference type="EMBL" id="KAK4273628.1"/>
    </source>
</evidence>
<dbReference type="PANTHER" id="PTHR46931:SF6">
    <property type="entry name" value="CRIB DOMAIN-CONTAINING PROTEIN RIC4"/>
    <property type="match status" value="1"/>
</dbReference>
<accession>A0AAE1JSV2</accession>
<dbReference type="PROSITE" id="PS50108">
    <property type="entry name" value="CRIB"/>
    <property type="match status" value="1"/>
</dbReference>
<dbReference type="Proteomes" id="UP001293593">
    <property type="component" value="Unassembled WGS sequence"/>
</dbReference>
<feature type="region of interest" description="Disordered" evidence="1">
    <location>
        <begin position="29"/>
        <end position="72"/>
    </location>
</feature>
<name>A0AAE1JSV2_9FABA</name>
<evidence type="ECO:0000256" key="1">
    <source>
        <dbReference type="SAM" id="MobiDB-lite"/>
    </source>
</evidence>
<protein>
    <recommendedName>
        <fullName evidence="2">CRIB domain-containing protein</fullName>
    </recommendedName>
</protein>
<dbReference type="EMBL" id="JAWXYG010000005">
    <property type="protein sequence ID" value="KAK4273628.1"/>
    <property type="molecule type" value="Genomic_DNA"/>
</dbReference>
<feature type="domain" description="CRIB" evidence="2">
    <location>
        <begin position="104"/>
        <end position="117"/>
    </location>
</feature>
<dbReference type="InterPro" id="IPR000095">
    <property type="entry name" value="CRIB_dom"/>
</dbReference>
<comment type="caution">
    <text evidence="3">The sequence shown here is derived from an EMBL/GenBank/DDBJ whole genome shotgun (WGS) entry which is preliminary data.</text>
</comment>
<proteinExistence type="predicted"/>
<keyword evidence="4" id="KW-1185">Reference proteome</keyword>
<sequence>MRDRMERLVILPFSVGCMSEASVAVGVPQPRKSRSFTNSTREEEGEGEGEGEGGMVHVPKPNNNNNNNNVSTGFNKLVKGFKNLSQMFGEKEDELEEEEREMQIGGPTDVQHVTHIGWADGHAITANPGALTSAWDLLSLSLHHYRPAPQ</sequence>
<reference evidence="3" key="1">
    <citation type="submission" date="2023-10" db="EMBL/GenBank/DDBJ databases">
        <title>Chromosome-level genome of the transformable northern wattle, Acacia crassicarpa.</title>
        <authorList>
            <person name="Massaro I."/>
            <person name="Sinha N.R."/>
            <person name="Poethig S."/>
            <person name="Leichty A.R."/>
        </authorList>
    </citation>
    <scope>NUCLEOTIDE SEQUENCE</scope>
    <source>
        <strain evidence="3">Acra3RX</strain>
        <tissue evidence="3">Leaf</tissue>
    </source>
</reference>
<organism evidence="3 4">
    <name type="scientific">Acacia crassicarpa</name>
    <name type="common">northern wattle</name>
    <dbReference type="NCBI Taxonomy" id="499986"/>
    <lineage>
        <taxon>Eukaryota</taxon>
        <taxon>Viridiplantae</taxon>
        <taxon>Streptophyta</taxon>
        <taxon>Embryophyta</taxon>
        <taxon>Tracheophyta</taxon>
        <taxon>Spermatophyta</taxon>
        <taxon>Magnoliopsida</taxon>
        <taxon>eudicotyledons</taxon>
        <taxon>Gunneridae</taxon>
        <taxon>Pentapetalae</taxon>
        <taxon>rosids</taxon>
        <taxon>fabids</taxon>
        <taxon>Fabales</taxon>
        <taxon>Fabaceae</taxon>
        <taxon>Caesalpinioideae</taxon>
        <taxon>mimosoid clade</taxon>
        <taxon>Acacieae</taxon>
        <taxon>Acacia</taxon>
    </lineage>
</organism>
<dbReference type="Pfam" id="PF00786">
    <property type="entry name" value="PBD"/>
    <property type="match status" value="1"/>
</dbReference>
<gene>
    <name evidence="3" type="ORF">QN277_021995</name>
</gene>
<dbReference type="PANTHER" id="PTHR46931">
    <property type="entry name" value="CRIB DOMAIN-CONTAINING PROTEIN RIC2"/>
    <property type="match status" value="1"/>
</dbReference>